<name>Q0USA9_PHANO</name>
<accession>Q0USA9</accession>
<proteinExistence type="predicted"/>
<protein>
    <submittedName>
        <fullName evidence="1">Uncharacterized protein</fullName>
    </submittedName>
</protein>
<evidence type="ECO:0000313" key="1">
    <source>
        <dbReference type="EMBL" id="EAT87746.1"/>
    </source>
</evidence>
<dbReference type="Proteomes" id="UP000001055">
    <property type="component" value="Unassembled WGS sequence"/>
</dbReference>
<gene>
    <name evidence="1" type="ORF">SNOG_05355</name>
</gene>
<reference evidence="2" key="1">
    <citation type="journal article" date="2007" name="Plant Cell">
        <title>Dothideomycete-plant interactions illuminated by genome sequencing and EST analysis of the wheat pathogen Stagonospora nodorum.</title>
        <authorList>
            <person name="Hane J.K."/>
            <person name="Lowe R.G."/>
            <person name="Solomon P.S."/>
            <person name="Tan K.C."/>
            <person name="Schoch C.L."/>
            <person name="Spatafora J.W."/>
            <person name="Crous P.W."/>
            <person name="Kodira C."/>
            <person name="Birren B.W."/>
            <person name="Galagan J.E."/>
            <person name="Torriani S.F."/>
            <person name="McDonald B.A."/>
            <person name="Oliver R.P."/>
        </authorList>
    </citation>
    <scope>NUCLEOTIDE SEQUENCE [LARGE SCALE GENOMIC DNA]</scope>
    <source>
        <strain evidence="2">SN15 / ATCC MYA-4574 / FGSC 10173</strain>
    </source>
</reference>
<sequence>MWVEMCMCVGLSRFTKHQHGTFAHDTTPSVYSFWIVAAIRPSFVRGRAMEGFQHAPPFSFQLRQCWRLLTSG</sequence>
<dbReference type="GeneID" id="5972636"/>
<dbReference type="InParanoid" id="Q0USA9"/>
<dbReference type="KEGG" id="pno:SNOG_05355"/>
<organism evidence="1 2">
    <name type="scientific">Phaeosphaeria nodorum (strain SN15 / ATCC MYA-4574 / FGSC 10173)</name>
    <name type="common">Glume blotch fungus</name>
    <name type="synonym">Parastagonospora nodorum</name>
    <dbReference type="NCBI Taxonomy" id="321614"/>
    <lineage>
        <taxon>Eukaryota</taxon>
        <taxon>Fungi</taxon>
        <taxon>Dikarya</taxon>
        <taxon>Ascomycota</taxon>
        <taxon>Pezizomycotina</taxon>
        <taxon>Dothideomycetes</taxon>
        <taxon>Pleosporomycetidae</taxon>
        <taxon>Pleosporales</taxon>
        <taxon>Pleosporineae</taxon>
        <taxon>Phaeosphaeriaceae</taxon>
        <taxon>Parastagonospora</taxon>
    </lineage>
</organism>
<evidence type="ECO:0000313" key="2">
    <source>
        <dbReference type="Proteomes" id="UP000001055"/>
    </source>
</evidence>
<dbReference type="AlphaFoldDB" id="Q0USA9"/>
<dbReference type="RefSeq" id="XP_001795761.1">
    <property type="nucleotide sequence ID" value="XM_001795709.1"/>
</dbReference>
<dbReference type="HOGENOM" id="CLU_2723043_0_0_1"/>
<dbReference type="EMBL" id="CH445331">
    <property type="protein sequence ID" value="EAT87746.1"/>
    <property type="molecule type" value="Genomic_DNA"/>
</dbReference>